<dbReference type="InterPro" id="IPR032857">
    <property type="entry name" value="ALKBH4"/>
</dbReference>
<evidence type="ECO:0000313" key="2">
    <source>
        <dbReference type="Proteomes" id="UP000246078"/>
    </source>
</evidence>
<dbReference type="VEuPathDB" id="TriTrypDB:ECC02_001971"/>
<proteinExistence type="predicted"/>
<accession>A0A2V2WDR6</accession>
<comment type="caution">
    <text evidence="1">The sequence shown here is derived from an EMBL/GenBank/DDBJ whole genome shotgun (WGS) entry which is preliminary data.</text>
</comment>
<dbReference type="Proteomes" id="UP000246078">
    <property type="component" value="Unassembled WGS sequence"/>
</dbReference>
<reference evidence="1 2" key="1">
    <citation type="journal article" date="2018" name="Microb. Genom.">
        <title>Expanding an expanded genome: long-read sequencing of Trypanosoma cruzi.</title>
        <authorList>
            <person name="Berna L."/>
            <person name="Rodriguez M."/>
            <person name="Chiribao M.L."/>
            <person name="Parodi-Talice A."/>
            <person name="Pita S."/>
            <person name="Rijo G."/>
            <person name="Alvarez-Valin F."/>
            <person name="Robello C."/>
        </authorList>
    </citation>
    <scope>NUCLEOTIDE SEQUENCE [LARGE SCALE GENOMIC DNA]</scope>
    <source>
        <strain evidence="1 2">TCC</strain>
    </source>
</reference>
<dbReference type="VEuPathDB" id="TriTrypDB:TcCLB.510187.490"/>
<dbReference type="AlphaFoldDB" id="A0A2V2WDR6"/>
<dbReference type="InterPro" id="IPR037151">
    <property type="entry name" value="AlkB-like_sf"/>
</dbReference>
<sequence length="304" mass="34508">MPCMSQMEKEEGCCCSGIRFCGRCIESERAQGITHQNVLLVKSSDVISQQYGAGRTSSCSFTCVELSHYGLCWQCNTIFLMHHGAFKSCADHEGATPNLDIRIEGLFVIPEFLSLLDEEKLVSFLDEPSSLSGWKHSQSGRRKQDFGPRANFKKRKLNTSGIRGMPKQLESVMKKVKSFVRDITSKEYHIVEVSALEYKSENSSSIDPHIDDTWVWGNRVGGLNLLEDTVMTFVNNEGTAVDVFLPRGAFFLLSNGSRYDWLHGIRLENIKHRRISFTFREFSNDLDIDREIIQNVIKITSTFV</sequence>
<evidence type="ECO:0000313" key="1">
    <source>
        <dbReference type="EMBL" id="PWV06455.1"/>
    </source>
</evidence>
<dbReference type="VEuPathDB" id="TriTrypDB:C3747_114g171"/>
<dbReference type="VEuPathDB" id="TriTrypDB:TCSYLVIO_004974"/>
<dbReference type="VEuPathDB" id="TriTrypDB:TcBrA4_0017210"/>
<dbReference type="PANTHER" id="PTHR12463:SF1">
    <property type="entry name" value="2-OXOGLUTARATE AND FE-DEPENDENT OXYGENASE FAMILY PROTEIN"/>
    <property type="match status" value="1"/>
</dbReference>
<dbReference type="SUPFAM" id="SSF51197">
    <property type="entry name" value="Clavaminate synthase-like"/>
    <property type="match status" value="1"/>
</dbReference>
<dbReference type="VEuPathDB" id="TriTrypDB:Tc_MARK_3722"/>
<gene>
    <name evidence="1" type="ORF">C3747_114g171</name>
</gene>
<dbReference type="GO" id="GO:0032451">
    <property type="term" value="F:demethylase activity"/>
    <property type="evidence" value="ECO:0007669"/>
    <property type="project" value="TreeGrafter"/>
</dbReference>
<dbReference type="VEuPathDB" id="TriTrypDB:TcG_08171"/>
<dbReference type="VEuPathDB" id="TriTrypDB:C4B63_81g93"/>
<dbReference type="VEuPathDB" id="TriTrypDB:BCY84_22910"/>
<dbReference type="VEuPathDB" id="TriTrypDB:TcCL_NonESM12563"/>
<dbReference type="PANTHER" id="PTHR12463">
    <property type="entry name" value="OXYGENASE-RELATED"/>
    <property type="match status" value="1"/>
</dbReference>
<dbReference type="GO" id="GO:0070988">
    <property type="term" value="P:demethylation"/>
    <property type="evidence" value="ECO:0007669"/>
    <property type="project" value="InterPro"/>
</dbReference>
<dbReference type="Gene3D" id="2.60.120.590">
    <property type="entry name" value="Alpha-ketoglutarate-dependent dioxygenase AlkB-like"/>
    <property type="match status" value="1"/>
</dbReference>
<name>A0A2V2WDR6_TRYCR</name>
<protein>
    <submittedName>
        <fullName evidence="1">Putative 2OG-Fe(II) oxygenase superfamily</fullName>
    </submittedName>
</protein>
<dbReference type="GO" id="GO:0016491">
    <property type="term" value="F:oxidoreductase activity"/>
    <property type="evidence" value="ECO:0007669"/>
    <property type="project" value="TreeGrafter"/>
</dbReference>
<organism evidence="1 2">
    <name type="scientific">Trypanosoma cruzi</name>
    <dbReference type="NCBI Taxonomy" id="5693"/>
    <lineage>
        <taxon>Eukaryota</taxon>
        <taxon>Discoba</taxon>
        <taxon>Euglenozoa</taxon>
        <taxon>Kinetoplastea</taxon>
        <taxon>Metakinetoplastina</taxon>
        <taxon>Trypanosomatida</taxon>
        <taxon>Trypanosomatidae</taxon>
        <taxon>Trypanosoma</taxon>
        <taxon>Schizotrypanum</taxon>
    </lineage>
</organism>
<dbReference type="EMBL" id="PRFC01000114">
    <property type="protein sequence ID" value="PWV06455.1"/>
    <property type="molecule type" value="Genomic_DNA"/>
</dbReference>